<feature type="chain" id="PRO_5039889287" evidence="5">
    <location>
        <begin position="27"/>
        <end position="189"/>
    </location>
</feature>
<dbReference type="Pfam" id="PF00332">
    <property type="entry name" value="Glyco_hydro_17"/>
    <property type="match status" value="1"/>
</dbReference>
<dbReference type="SUPFAM" id="SSF51445">
    <property type="entry name" value="(Trans)glycosidases"/>
    <property type="match status" value="1"/>
</dbReference>
<reference evidence="6" key="1">
    <citation type="journal article" date="2017" name="Nature">
        <title>The sunflower genome provides insights into oil metabolism, flowering and Asterid evolution.</title>
        <authorList>
            <person name="Badouin H."/>
            <person name="Gouzy J."/>
            <person name="Grassa C.J."/>
            <person name="Murat F."/>
            <person name="Staton S.E."/>
            <person name="Cottret L."/>
            <person name="Lelandais-Briere C."/>
            <person name="Owens G.L."/>
            <person name="Carrere S."/>
            <person name="Mayjonade B."/>
            <person name="Legrand L."/>
            <person name="Gill N."/>
            <person name="Kane N.C."/>
            <person name="Bowers J.E."/>
            <person name="Hubner S."/>
            <person name="Bellec A."/>
            <person name="Berard A."/>
            <person name="Berges H."/>
            <person name="Blanchet N."/>
            <person name="Boniface M.C."/>
            <person name="Brunel D."/>
            <person name="Catrice O."/>
            <person name="Chaidir N."/>
            <person name="Claudel C."/>
            <person name="Donnadieu C."/>
            <person name="Faraut T."/>
            <person name="Fievet G."/>
            <person name="Helmstetter N."/>
            <person name="King M."/>
            <person name="Knapp S.J."/>
            <person name="Lai Z."/>
            <person name="Le Paslier M.C."/>
            <person name="Lippi Y."/>
            <person name="Lorenzon L."/>
            <person name="Mandel J.R."/>
            <person name="Marage G."/>
            <person name="Marchand G."/>
            <person name="Marquand E."/>
            <person name="Bret-Mestries E."/>
            <person name="Morien E."/>
            <person name="Nambeesan S."/>
            <person name="Nguyen T."/>
            <person name="Pegot-Espagnet P."/>
            <person name="Pouilly N."/>
            <person name="Raftis F."/>
            <person name="Sallet E."/>
            <person name="Schiex T."/>
            <person name="Thomas J."/>
            <person name="Vandecasteele C."/>
            <person name="Vares D."/>
            <person name="Vear F."/>
            <person name="Vautrin S."/>
            <person name="Crespi M."/>
            <person name="Mangin B."/>
            <person name="Burke J.M."/>
            <person name="Salse J."/>
            <person name="Munos S."/>
            <person name="Vincourt P."/>
            <person name="Rieseberg L.H."/>
            <person name="Langlade N.B."/>
        </authorList>
    </citation>
    <scope>NUCLEOTIDE SEQUENCE</scope>
    <source>
        <tissue evidence="6">Leaves</tissue>
    </source>
</reference>
<dbReference type="InterPro" id="IPR017853">
    <property type="entry name" value="GH"/>
</dbReference>
<dbReference type="EMBL" id="MNCJ02000326">
    <property type="protein sequence ID" value="KAF5781230.1"/>
    <property type="molecule type" value="Genomic_DNA"/>
</dbReference>
<evidence type="ECO:0000256" key="5">
    <source>
        <dbReference type="SAM" id="SignalP"/>
    </source>
</evidence>
<dbReference type="PANTHER" id="PTHR32227">
    <property type="entry name" value="GLUCAN ENDO-1,3-BETA-GLUCOSIDASE BG1-RELATED-RELATED"/>
    <property type="match status" value="1"/>
</dbReference>
<dbReference type="EC" id="3.2.1.39" evidence="6"/>
<gene>
    <name evidence="6" type="ORF">HanXRQr2_Chr11g0481051</name>
</gene>
<reference evidence="6" key="2">
    <citation type="submission" date="2020-06" db="EMBL/GenBank/DDBJ databases">
        <title>Helianthus annuus Genome sequencing and assembly Release 2.</title>
        <authorList>
            <person name="Gouzy J."/>
            <person name="Langlade N."/>
            <person name="Munos S."/>
        </authorList>
    </citation>
    <scope>NUCLEOTIDE SEQUENCE</scope>
    <source>
        <tissue evidence="6">Leaves</tissue>
    </source>
</reference>
<protein>
    <submittedName>
        <fullName evidence="6">Glucan endo-1,3-beta-D-glucosidase</fullName>
        <ecNumber evidence="6">3.2.1.39</ecNumber>
    </submittedName>
</protein>
<sequence>MATPTPPHLLLLTLFLSLLYITSSTGTIGINYGRIANNLPNPTQVIQLLNTNGITRIKLFDTDPTVLNALSNSTISVIVALPNEHLSSAAQNQTYTDTWVQSNILPYTQTTNITAIAVGNEVFNDPNNTTSFLIPAMQNMHASLTKYNLNLKVSTPVPLTVLGNSYPPLAGSFKPGVNRNANQTHAPFP</sequence>
<evidence type="ECO:0000256" key="4">
    <source>
        <dbReference type="RuleBase" id="RU004335"/>
    </source>
</evidence>
<evidence type="ECO:0000256" key="2">
    <source>
        <dbReference type="ARBA" id="ARBA00022801"/>
    </source>
</evidence>
<evidence type="ECO:0000256" key="1">
    <source>
        <dbReference type="ARBA" id="ARBA00008773"/>
    </source>
</evidence>
<feature type="signal peptide" evidence="5">
    <location>
        <begin position="1"/>
        <end position="26"/>
    </location>
</feature>
<evidence type="ECO:0000256" key="3">
    <source>
        <dbReference type="ARBA" id="ARBA00023295"/>
    </source>
</evidence>
<evidence type="ECO:0000313" key="6">
    <source>
        <dbReference type="EMBL" id="KAF5781230.1"/>
    </source>
</evidence>
<dbReference type="InterPro" id="IPR000490">
    <property type="entry name" value="Glyco_hydro_17"/>
</dbReference>
<organism evidence="6 7">
    <name type="scientific">Helianthus annuus</name>
    <name type="common">Common sunflower</name>
    <dbReference type="NCBI Taxonomy" id="4232"/>
    <lineage>
        <taxon>Eukaryota</taxon>
        <taxon>Viridiplantae</taxon>
        <taxon>Streptophyta</taxon>
        <taxon>Embryophyta</taxon>
        <taxon>Tracheophyta</taxon>
        <taxon>Spermatophyta</taxon>
        <taxon>Magnoliopsida</taxon>
        <taxon>eudicotyledons</taxon>
        <taxon>Gunneridae</taxon>
        <taxon>Pentapetalae</taxon>
        <taxon>asterids</taxon>
        <taxon>campanulids</taxon>
        <taxon>Asterales</taxon>
        <taxon>Asteraceae</taxon>
        <taxon>Asteroideae</taxon>
        <taxon>Heliantheae alliance</taxon>
        <taxon>Heliantheae</taxon>
        <taxon>Helianthus</taxon>
    </lineage>
</organism>
<accession>A0A9K3HNB0</accession>
<comment type="similarity">
    <text evidence="1 4">Belongs to the glycosyl hydrolase 17 family.</text>
</comment>
<dbReference type="AlphaFoldDB" id="A0A9K3HNB0"/>
<evidence type="ECO:0000313" key="7">
    <source>
        <dbReference type="Proteomes" id="UP000215914"/>
    </source>
</evidence>
<dbReference type="Gramene" id="mRNA:HanXRQr2_Chr11g0481051">
    <property type="protein sequence ID" value="CDS:HanXRQr2_Chr11g0481051.1"/>
    <property type="gene ID" value="HanXRQr2_Chr11g0481051"/>
</dbReference>
<dbReference type="GO" id="GO:0042973">
    <property type="term" value="F:glucan endo-1,3-beta-D-glucosidase activity"/>
    <property type="evidence" value="ECO:0007669"/>
    <property type="project" value="UniProtKB-EC"/>
</dbReference>
<dbReference type="InterPro" id="IPR044965">
    <property type="entry name" value="Glyco_hydro_17_plant"/>
</dbReference>
<comment type="caution">
    <text evidence="6">The sequence shown here is derived from an EMBL/GenBank/DDBJ whole genome shotgun (WGS) entry which is preliminary data.</text>
</comment>
<keyword evidence="3 6" id="KW-0326">Glycosidase</keyword>
<name>A0A9K3HNB0_HELAN</name>
<keyword evidence="2 6" id="KW-0378">Hydrolase</keyword>
<keyword evidence="5" id="KW-0732">Signal</keyword>
<dbReference type="Gene3D" id="3.20.20.80">
    <property type="entry name" value="Glycosidases"/>
    <property type="match status" value="1"/>
</dbReference>
<keyword evidence="7" id="KW-1185">Reference proteome</keyword>
<proteinExistence type="inferred from homology"/>
<dbReference type="Proteomes" id="UP000215914">
    <property type="component" value="Unassembled WGS sequence"/>
</dbReference>
<dbReference type="GO" id="GO:0005975">
    <property type="term" value="P:carbohydrate metabolic process"/>
    <property type="evidence" value="ECO:0007669"/>
    <property type="project" value="InterPro"/>
</dbReference>